<dbReference type="Proteomes" id="UP000516105">
    <property type="component" value="Chromosome"/>
</dbReference>
<protein>
    <submittedName>
        <fullName evidence="1">Uncharacterized protein</fullName>
    </submittedName>
</protein>
<sequence>MYYRLYLMRGDRFRDAIEIHAADDESAMLQAEQRKEALPAELWCRGRRVATLLGTSSA</sequence>
<proteinExistence type="predicted"/>
<gene>
    <name evidence="1" type="ORF">H9L14_08465</name>
</gene>
<evidence type="ECO:0000313" key="2">
    <source>
        <dbReference type="Proteomes" id="UP000516105"/>
    </source>
</evidence>
<name>A0ABX6T4J3_9SPHN</name>
<evidence type="ECO:0000313" key="1">
    <source>
        <dbReference type="EMBL" id="QNP44801.1"/>
    </source>
</evidence>
<accession>A0ABX6T4J3</accession>
<keyword evidence="2" id="KW-1185">Reference proteome</keyword>
<dbReference type="EMBL" id="CP060782">
    <property type="protein sequence ID" value="QNP44801.1"/>
    <property type="molecule type" value="Genomic_DNA"/>
</dbReference>
<dbReference type="RefSeq" id="WP_187707759.1">
    <property type="nucleotide sequence ID" value="NZ_CP060782.1"/>
</dbReference>
<reference evidence="1 2" key="1">
    <citation type="submission" date="2020-08" db="EMBL/GenBank/DDBJ databases">
        <title>Genome sequence of Sphingomonas sediminicola KACC 15039T.</title>
        <authorList>
            <person name="Hyun D.-W."/>
            <person name="Bae J.-W."/>
        </authorList>
    </citation>
    <scope>NUCLEOTIDE SEQUENCE [LARGE SCALE GENOMIC DNA]</scope>
    <source>
        <strain evidence="1 2">KACC 15039</strain>
    </source>
</reference>
<organism evidence="1 2">
    <name type="scientific">Sphingomonas sediminicola</name>
    <dbReference type="NCBI Taxonomy" id="386874"/>
    <lineage>
        <taxon>Bacteria</taxon>
        <taxon>Pseudomonadati</taxon>
        <taxon>Pseudomonadota</taxon>
        <taxon>Alphaproteobacteria</taxon>
        <taxon>Sphingomonadales</taxon>
        <taxon>Sphingomonadaceae</taxon>
        <taxon>Sphingomonas</taxon>
    </lineage>
</organism>